<proteinExistence type="inferred from homology"/>
<evidence type="ECO:0000256" key="2">
    <source>
        <dbReference type="ARBA" id="ARBA00007456"/>
    </source>
</evidence>
<evidence type="ECO:0000313" key="13">
    <source>
        <dbReference type="Proteomes" id="UP000325081"/>
    </source>
</evidence>
<dbReference type="InterPro" id="IPR011051">
    <property type="entry name" value="RmlC_Cupin_sf"/>
</dbReference>
<feature type="binding site" evidence="7">
    <location>
        <position position="114"/>
    </location>
    <ligand>
        <name>oxalate</name>
        <dbReference type="ChEBI" id="CHEBI:30623"/>
    </ligand>
</feature>
<comment type="similarity">
    <text evidence="2 10">Belongs to the germin family.</text>
</comment>
<gene>
    <name evidence="12" type="ORF">STAS_34398</name>
</gene>
<dbReference type="Pfam" id="PF00190">
    <property type="entry name" value="Cupin_1"/>
    <property type="match status" value="1"/>
</dbReference>
<evidence type="ECO:0000256" key="3">
    <source>
        <dbReference type="ARBA" id="ARBA00022523"/>
    </source>
</evidence>
<feature type="binding site" evidence="8">
    <location>
        <position position="114"/>
    </location>
    <ligand>
        <name>Mn(2+)</name>
        <dbReference type="ChEBI" id="CHEBI:29035"/>
    </ligand>
</feature>
<keyword evidence="4 10" id="KW-0964">Secreted</keyword>
<dbReference type="GO" id="GO:0030145">
    <property type="term" value="F:manganese ion binding"/>
    <property type="evidence" value="ECO:0007669"/>
    <property type="project" value="UniProtKB-UniRule"/>
</dbReference>
<dbReference type="PANTHER" id="PTHR31238">
    <property type="entry name" value="GERMIN-LIKE PROTEIN SUBFAMILY 3 MEMBER 3"/>
    <property type="match status" value="1"/>
</dbReference>
<keyword evidence="13" id="KW-1185">Reference proteome</keyword>
<feature type="chain" id="PRO_5023042538" description="Germin-like protein" evidence="10">
    <location>
        <begin position="23"/>
        <end position="223"/>
    </location>
</feature>
<dbReference type="InterPro" id="IPR014710">
    <property type="entry name" value="RmlC-like_jellyroll"/>
</dbReference>
<keyword evidence="5 7" id="KW-0479">Metal-binding</keyword>
<organism evidence="12 13">
    <name type="scientific">Striga asiatica</name>
    <name type="common">Asiatic witchweed</name>
    <name type="synonym">Buchnera asiatica</name>
    <dbReference type="NCBI Taxonomy" id="4170"/>
    <lineage>
        <taxon>Eukaryota</taxon>
        <taxon>Viridiplantae</taxon>
        <taxon>Streptophyta</taxon>
        <taxon>Embryophyta</taxon>
        <taxon>Tracheophyta</taxon>
        <taxon>Spermatophyta</taxon>
        <taxon>Magnoliopsida</taxon>
        <taxon>eudicotyledons</taxon>
        <taxon>Gunneridae</taxon>
        <taxon>Pentapetalae</taxon>
        <taxon>asterids</taxon>
        <taxon>lamiids</taxon>
        <taxon>Lamiales</taxon>
        <taxon>Orobanchaceae</taxon>
        <taxon>Buchnereae</taxon>
        <taxon>Striga</taxon>
    </lineage>
</organism>
<name>A0A5A7RHD2_STRAF</name>
<evidence type="ECO:0000256" key="1">
    <source>
        <dbReference type="ARBA" id="ARBA00004271"/>
    </source>
</evidence>
<dbReference type="SMART" id="SM00835">
    <property type="entry name" value="Cupin_1"/>
    <property type="match status" value="1"/>
</dbReference>
<dbReference type="InterPro" id="IPR001929">
    <property type="entry name" value="Germin"/>
</dbReference>
<evidence type="ECO:0000256" key="9">
    <source>
        <dbReference type="PIRSR" id="PIRSR601929-3"/>
    </source>
</evidence>
<dbReference type="CDD" id="cd02241">
    <property type="entry name" value="cupin_OxOx"/>
    <property type="match status" value="1"/>
</dbReference>
<comment type="subcellular location">
    <subcellularLocation>
        <location evidence="1 10">Secreted</location>
        <location evidence="1 10">Extracellular space</location>
        <location evidence="1 10">Apoplast</location>
    </subcellularLocation>
</comment>
<evidence type="ECO:0000256" key="7">
    <source>
        <dbReference type="PIRSR" id="PIRSR601929-1"/>
    </source>
</evidence>
<dbReference type="AlphaFoldDB" id="A0A5A7RHD2"/>
<evidence type="ECO:0000256" key="5">
    <source>
        <dbReference type="ARBA" id="ARBA00022723"/>
    </source>
</evidence>
<reference evidence="13" key="1">
    <citation type="journal article" date="2019" name="Curr. Biol.">
        <title>Genome Sequence of Striga asiatica Provides Insight into the Evolution of Plant Parasitism.</title>
        <authorList>
            <person name="Yoshida S."/>
            <person name="Kim S."/>
            <person name="Wafula E.K."/>
            <person name="Tanskanen J."/>
            <person name="Kim Y.M."/>
            <person name="Honaas L."/>
            <person name="Yang Z."/>
            <person name="Spallek T."/>
            <person name="Conn C.E."/>
            <person name="Ichihashi Y."/>
            <person name="Cheong K."/>
            <person name="Cui S."/>
            <person name="Der J.P."/>
            <person name="Gundlach H."/>
            <person name="Jiao Y."/>
            <person name="Hori C."/>
            <person name="Ishida J.K."/>
            <person name="Kasahara H."/>
            <person name="Kiba T."/>
            <person name="Kim M.S."/>
            <person name="Koo N."/>
            <person name="Laohavisit A."/>
            <person name="Lee Y.H."/>
            <person name="Lumba S."/>
            <person name="McCourt P."/>
            <person name="Mortimer J.C."/>
            <person name="Mutuku J.M."/>
            <person name="Nomura T."/>
            <person name="Sasaki-Sekimoto Y."/>
            <person name="Seto Y."/>
            <person name="Wang Y."/>
            <person name="Wakatake T."/>
            <person name="Sakakibara H."/>
            <person name="Demura T."/>
            <person name="Yamaguchi S."/>
            <person name="Yoneyama K."/>
            <person name="Manabe R.I."/>
            <person name="Nelson D.C."/>
            <person name="Schulman A.H."/>
            <person name="Timko M.P."/>
            <person name="dePamphilis C.W."/>
            <person name="Choi D."/>
            <person name="Shirasu K."/>
        </authorList>
    </citation>
    <scope>NUCLEOTIDE SEQUENCE [LARGE SCALE GENOMIC DNA]</scope>
    <source>
        <strain evidence="13">cv. UVA1</strain>
    </source>
</reference>
<accession>A0A5A7RHD2</accession>
<evidence type="ECO:0000259" key="11">
    <source>
        <dbReference type="SMART" id="SM00835"/>
    </source>
</evidence>
<dbReference type="Proteomes" id="UP000325081">
    <property type="component" value="Unassembled WGS sequence"/>
</dbReference>
<dbReference type="Gene3D" id="2.60.120.10">
    <property type="entry name" value="Jelly Rolls"/>
    <property type="match status" value="1"/>
</dbReference>
<dbReference type="EMBL" id="BKCP01012737">
    <property type="protein sequence ID" value="GER56653.1"/>
    <property type="molecule type" value="Genomic_DNA"/>
</dbReference>
<keyword evidence="6 7" id="KW-0464">Manganese</keyword>
<dbReference type="InterPro" id="IPR006045">
    <property type="entry name" value="Cupin_1"/>
</dbReference>
<feature type="binding site" evidence="7">
    <location>
        <position position="119"/>
    </location>
    <ligand>
        <name>oxalate</name>
        <dbReference type="ChEBI" id="CHEBI:30623"/>
    </ligand>
</feature>
<evidence type="ECO:0000256" key="6">
    <source>
        <dbReference type="ARBA" id="ARBA00023211"/>
    </source>
</evidence>
<evidence type="ECO:0000256" key="10">
    <source>
        <dbReference type="RuleBase" id="RU366015"/>
    </source>
</evidence>
<feature type="domain" description="Cupin type-1" evidence="11">
    <location>
        <begin position="63"/>
        <end position="215"/>
    </location>
</feature>
<keyword evidence="9" id="KW-1015">Disulfide bond</keyword>
<evidence type="ECO:0000313" key="12">
    <source>
        <dbReference type="EMBL" id="GER56653.1"/>
    </source>
</evidence>
<dbReference type="OrthoDB" id="1921208at2759"/>
<feature type="signal peptide" evidence="10">
    <location>
        <begin position="1"/>
        <end position="22"/>
    </location>
</feature>
<sequence>MSIISIFFLLPIINIFIFPTFAYDAPPTQDICVADFSKGEKAYDNLPFPCKDPQQTTAKDFFSDLLSKAGDINNTYKAAFNTLNTTQIPGRNALGMTVTRLDLGPGGTFPLHIHHRATELFIVFEGELEVGFVTSDPYYKLYNMTIPKGGVFYVPMGLLHYQRNALKDGNTVAFSVFNRQNPGYNPVAHAAFKSAPPIDSAYLANAFQLDENIINMLQEKTWV</sequence>
<evidence type="ECO:0000256" key="8">
    <source>
        <dbReference type="PIRSR" id="PIRSR601929-2"/>
    </source>
</evidence>
<feature type="binding site" evidence="8">
    <location>
        <position position="119"/>
    </location>
    <ligand>
        <name>Mn(2+)</name>
        <dbReference type="ChEBI" id="CHEBI:29035"/>
    </ligand>
</feature>
<dbReference type="SUPFAM" id="SSF51182">
    <property type="entry name" value="RmlC-like cupins"/>
    <property type="match status" value="1"/>
</dbReference>
<protein>
    <recommendedName>
        <fullName evidence="10">Germin-like protein</fullName>
    </recommendedName>
</protein>
<comment type="caution">
    <text evidence="12">The sequence shown here is derived from an EMBL/GenBank/DDBJ whole genome shotgun (WGS) entry which is preliminary data.</text>
</comment>
<feature type="binding site" evidence="8">
    <location>
        <position position="160"/>
    </location>
    <ligand>
        <name>Mn(2+)</name>
        <dbReference type="ChEBI" id="CHEBI:29035"/>
    </ligand>
</feature>
<evidence type="ECO:0000256" key="4">
    <source>
        <dbReference type="ARBA" id="ARBA00022525"/>
    </source>
</evidence>
<dbReference type="PRINTS" id="PR00325">
    <property type="entry name" value="GERMIN"/>
</dbReference>
<dbReference type="GO" id="GO:0048046">
    <property type="term" value="C:apoplast"/>
    <property type="evidence" value="ECO:0007669"/>
    <property type="project" value="UniProtKB-SubCell"/>
</dbReference>
<keyword evidence="3 10" id="KW-0052">Apoplast</keyword>
<keyword evidence="10" id="KW-0732">Signal</keyword>
<feature type="disulfide bond" evidence="9">
    <location>
        <begin position="32"/>
        <end position="50"/>
    </location>
</feature>
<feature type="binding site" evidence="8">
    <location>
        <position position="112"/>
    </location>
    <ligand>
        <name>Mn(2+)</name>
        <dbReference type="ChEBI" id="CHEBI:29035"/>
    </ligand>
</feature>